<feature type="compositionally biased region" description="Low complexity" evidence="1">
    <location>
        <begin position="41"/>
        <end position="58"/>
    </location>
</feature>
<dbReference type="EMBL" id="LSSN01003208">
    <property type="protein sequence ID" value="OMJ14095.1"/>
    <property type="molecule type" value="Genomic_DNA"/>
</dbReference>
<evidence type="ECO:0000313" key="3">
    <source>
        <dbReference type="EMBL" id="OMJ14095.1"/>
    </source>
</evidence>
<dbReference type="EMBL" id="LSSN01006135">
    <property type="protein sequence ID" value="OMJ07050.1"/>
    <property type="molecule type" value="Genomic_DNA"/>
</dbReference>
<protein>
    <submittedName>
        <fullName evidence="2">Uncharacterized protein</fullName>
    </submittedName>
</protein>
<keyword evidence="4" id="KW-1185">Reference proteome</keyword>
<evidence type="ECO:0000313" key="2">
    <source>
        <dbReference type="EMBL" id="OMJ07050.1"/>
    </source>
</evidence>
<organism evidence="2 4">
    <name type="scientific">Smittium culicis</name>
    <dbReference type="NCBI Taxonomy" id="133412"/>
    <lineage>
        <taxon>Eukaryota</taxon>
        <taxon>Fungi</taxon>
        <taxon>Fungi incertae sedis</taxon>
        <taxon>Zoopagomycota</taxon>
        <taxon>Kickxellomycotina</taxon>
        <taxon>Harpellomycetes</taxon>
        <taxon>Harpellales</taxon>
        <taxon>Legeriomycetaceae</taxon>
        <taxon>Smittium</taxon>
    </lineage>
</organism>
<proteinExistence type="predicted"/>
<name>A0A1R1WXE6_9FUNG</name>
<gene>
    <name evidence="2" type="ORF">AYI70_g12455</name>
    <name evidence="3" type="ORF">AYI70_g8100</name>
</gene>
<reference evidence="2 4" key="1">
    <citation type="submission" date="2017-01" db="EMBL/GenBank/DDBJ databases">
        <authorList>
            <person name="Mah S.A."/>
            <person name="Swanson W.J."/>
            <person name="Moy G.W."/>
            <person name="Vacquier V.D."/>
        </authorList>
    </citation>
    <scope>NUCLEOTIDE SEQUENCE [LARGE SCALE GENOMIC DNA]</scope>
    <source>
        <strain evidence="2 4">GSMNP</strain>
    </source>
</reference>
<feature type="region of interest" description="Disordered" evidence="1">
    <location>
        <begin position="1"/>
        <end position="58"/>
    </location>
</feature>
<evidence type="ECO:0000313" key="4">
    <source>
        <dbReference type="Proteomes" id="UP000187283"/>
    </source>
</evidence>
<evidence type="ECO:0000256" key="1">
    <source>
        <dbReference type="SAM" id="MobiDB-lite"/>
    </source>
</evidence>
<dbReference type="Proteomes" id="UP000187283">
    <property type="component" value="Unassembled WGS sequence"/>
</dbReference>
<sequence length="146" mass="15822">MKENSHEKKSQRVKFGGTHNDDITTVSGSEIAEQEASVLISSPSDASSNSQQSANIHSSANQLDEKLAALAVDGATRHLSHGNTAKSCSCSARVEFRVRCRQPRAAAVHALRYCRSYQRAQGDGPPGRACFQRCGCYRPATPQFAR</sequence>
<accession>A0A1R1WXE6</accession>
<feature type="compositionally biased region" description="Basic and acidic residues" evidence="1">
    <location>
        <begin position="1"/>
        <end position="10"/>
    </location>
</feature>
<comment type="caution">
    <text evidence="2">The sequence shown here is derived from an EMBL/GenBank/DDBJ whole genome shotgun (WGS) entry which is preliminary data.</text>
</comment>
<dbReference type="AlphaFoldDB" id="A0A1R1WXE6"/>